<organism evidence="2 3">
    <name type="scientific">Clytia hemisphaerica</name>
    <dbReference type="NCBI Taxonomy" id="252671"/>
    <lineage>
        <taxon>Eukaryota</taxon>
        <taxon>Metazoa</taxon>
        <taxon>Cnidaria</taxon>
        <taxon>Hydrozoa</taxon>
        <taxon>Hydroidolina</taxon>
        <taxon>Leptothecata</taxon>
        <taxon>Obeliida</taxon>
        <taxon>Clytiidae</taxon>
        <taxon>Clytia</taxon>
    </lineage>
</organism>
<dbReference type="CDD" id="cd00037">
    <property type="entry name" value="CLECT"/>
    <property type="match status" value="1"/>
</dbReference>
<dbReference type="EnsemblMetazoa" id="CLYHEMT018314.1">
    <property type="protein sequence ID" value="CLYHEMP018314.1"/>
    <property type="gene ID" value="CLYHEMG018314"/>
</dbReference>
<name>A0A7M5X6H7_9CNID</name>
<dbReference type="Proteomes" id="UP000594262">
    <property type="component" value="Unplaced"/>
</dbReference>
<feature type="domain" description="C-type lectin" evidence="1">
    <location>
        <begin position="183"/>
        <end position="280"/>
    </location>
</feature>
<dbReference type="Gene3D" id="3.10.100.10">
    <property type="entry name" value="Mannose-Binding Protein A, subunit A"/>
    <property type="match status" value="1"/>
</dbReference>
<keyword evidence="3" id="KW-1185">Reference proteome</keyword>
<dbReference type="PROSITE" id="PS50041">
    <property type="entry name" value="C_TYPE_LECTIN_2"/>
    <property type="match status" value="1"/>
</dbReference>
<accession>A0A7M5X6H7</accession>
<reference evidence="2" key="1">
    <citation type="submission" date="2021-01" db="UniProtKB">
        <authorList>
            <consortium name="EnsemblMetazoa"/>
        </authorList>
    </citation>
    <scope>IDENTIFICATION</scope>
</reference>
<dbReference type="SUPFAM" id="SSF56436">
    <property type="entry name" value="C-type lectin-like"/>
    <property type="match status" value="1"/>
</dbReference>
<evidence type="ECO:0000313" key="3">
    <source>
        <dbReference type="Proteomes" id="UP000594262"/>
    </source>
</evidence>
<evidence type="ECO:0000259" key="1">
    <source>
        <dbReference type="PROSITE" id="PS50041"/>
    </source>
</evidence>
<dbReference type="InterPro" id="IPR016186">
    <property type="entry name" value="C-type_lectin-like/link_sf"/>
</dbReference>
<evidence type="ECO:0000313" key="2">
    <source>
        <dbReference type="EnsemblMetazoa" id="CLYHEMP018314.1"/>
    </source>
</evidence>
<dbReference type="InterPro" id="IPR016187">
    <property type="entry name" value="CTDL_fold"/>
</dbReference>
<protein>
    <recommendedName>
        <fullName evidence="1">C-type lectin domain-containing protein</fullName>
    </recommendedName>
</protein>
<sequence>VLNIKLKQITMKDFVGILFFLSFTTGINSQAVPCSANLAAFVADQEIRDEDHFCVQNLSGTFILYVITEGPTVHDAFQKCRQNSGMLTYKTLPDEERTLYAGLMQNNGLSQAVGFSANKICYIYKIGQEGYTMERCSEEISKHYLCRYFFTIPPVPASSLFFGPNNEYEQITQQSDGGVYPDTFLSAKKSCEAKGKEVLSIENLAKFESFFDLFAEAGAFLPTLWLGMTYDPFDKKFRYCNKEIQSTFRPWCSNTNDFDDEGRLCVVLDFISGCFRQVYCGLSTPSIICQHQFSPLSTYVRVAQNLINEIKSDCKSCKKN</sequence>
<proteinExistence type="predicted"/>
<dbReference type="InterPro" id="IPR001304">
    <property type="entry name" value="C-type_lectin-like"/>
</dbReference>
<dbReference type="AlphaFoldDB" id="A0A7M5X6H7"/>